<comment type="caution">
    <text evidence="10">The sequence shown here is derived from an EMBL/GenBank/DDBJ whole genome shotgun (WGS) entry which is preliminary data.</text>
</comment>
<dbReference type="GO" id="GO:0005737">
    <property type="term" value="C:cytoplasm"/>
    <property type="evidence" value="ECO:0007669"/>
    <property type="project" value="UniProtKB-SubCell"/>
</dbReference>
<evidence type="ECO:0000256" key="2">
    <source>
        <dbReference type="ARBA" id="ARBA00009695"/>
    </source>
</evidence>
<dbReference type="Pfam" id="PF21982">
    <property type="entry name" value="RecX_HTH1"/>
    <property type="match status" value="1"/>
</dbReference>
<gene>
    <name evidence="5" type="primary">recX</name>
    <name evidence="10" type="ORF">LR394_23580</name>
</gene>
<feature type="compositionally biased region" description="Basic and acidic residues" evidence="6">
    <location>
        <begin position="10"/>
        <end position="35"/>
    </location>
</feature>
<organism evidence="10 11">
    <name type="scientific">Kineosporia babensis</name>
    <dbReference type="NCBI Taxonomy" id="499548"/>
    <lineage>
        <taxon>Bacteria</taxon>
        <taxon>Bacillati</taxon>
        <taxon>Actinomycetota</taxon>
        <taxon>Actinomycetes</taxon>
        <taxon>Kineosporiales</taxon>
        <taxon>Kineosporiaceae</taxon>
        <taxon>Kineosporia</taxon>
    </lineage>
</organism>
<evidence type="ECO:0000256" key="4">
    <source>
        <dbReference type="ARBA" id="ARBA00022490"/>
    </source>
</evidence>
<dbReference type="Gene3D" id="1.10.10.10">
    <property type="entry name" value="Winged helix-like DNA-binding domain superfamily/Winged helix DNA-binding domain"/>
    <property type="match status" value="2"/>
</dbReference>
<dbReference type="RefSeq" id="WP_231445774.1">
    <property type="nucleotide sequence ID" value="NZ_JAJOMB010000013.1"/>
</dbReference>
<protein>
    <recommendedName>
        <fullName evidence="3 5">Regulatory protein RecX</fullName>
    </recommendedName>
</protein>
<comment type="subcellular location">
    <subcellularLocation>
        <location evidence="1 5">Cytoplasm</location>
    </subcellularLocation>
</comment>
<name>A0A9X1NI02_9ACTN</name>
<accession>A0A9X1NI02</accession>
<dbReference type="GO" id="GO:0006282">
    <property type="term" value="P:regulation of DNA repair"/>
    <property type="evidence" value="ECO:0007669"/>
    <property type="project" value="UniProtKB-UniRule"/>
</dbReference>
<dbReference type="PANTHER" id="PTHR33602">
    <property type="entry name" value="REGULATORY PROTEIN RECX FAMILY PROTEIN"/>
    <property type="match status" value="1"/>
</dbReference>
<feature type="region of interest" description="Disordered" evidence="6">
    <location>
        <begin position="1"/>
        <end position="216"/>
    </location>
</feature>
<evidence type="ECO:0000256" key="6">
    <source>
        <dbReference type="SAM" id="MobiDB-lite"/>
    </source>
</evidence>
<dbReference type="Pfam" id="PF21981">
    <property type="entry name" value="RecX_HTH3"/>
    <property type="match status" value="1"/>
</dbReference>
<feature type="compositionally biased region" description="Basic and acidic residues" evidence="6">
    <location>
        <begin position="173"/>
        <end position="192"/>
    </location>
</feature>
<sequence length="374" mass="40546">MVSLDGSKLNPHDLRDMIAQKEADWRAADPGDASDRPAGQGARSRPGFRQNEPAPEPGAELAQPAWTLPGWGEDTERPTKKSQRSGVGDSRRSNGLGRRGRGGYGNPSASPETGAPEFGTPEFGASDFDETEQPARRERGTKQRKGLSRGGFAARGRGLGGGGGRRGSANPRNDGDGHESVGHEEADHDGLGTDRSAVSRGSLSRRPPVNPEEEAREILLKQLSAGPRTRSQLAKALDQREIPDEVARTVLDRFEEVDLVDDAAFSRQYVENRHSGRGLAKRALAYELRQKGVADETAREAVDSLSSDDELATARQLVRKKAGSMTKDDPERRMRRLAGMLARKGYSSGIAYQAIREELADLDAEGMFGHPDFD</sequence>
<feature type="compositionally biased region" description="Gly residues" evidence="6">
    <location>
        <begin position="157"/>
        <end position="166"/>
    </location>
</feature>
<evidence type="ECO:0000256" key="1">
    <source>
        <dbReference type="ARBA" id="ARBA00004496"/>
    </source>
</evidence>
<evidence type="ECO:0000313" key="10">
    <source>
        <dbReference type="EMBL" id="MCD5313894.1"/>
    </source>
</evidence>
<dbReference type="PANTHER" id="PTHR33602:SF1">
    <property type="entry name" value="REGULATORY PROTEIN RECX FAMILY PROTEIN"/>
    <property type="match status" value="1"/>
</dbReference>
<evidence type="ECO:0000256" key="5">
    <source>
        <dbReference type="HAMAP-Rule" id="MF_01114"/>
    </source>
</evidence>
<dbReference type="Proteomes" id="UP001138997">
    <property type="component" value="Unassembled WGS sequence"/>
</dbReference>
<evidence type="ECO:0000259" key="7">
    <source>
        <dbReference type="Pfam" id="PF02631"/>
    </source>
</evidence>
<evidence type="ECO:0000259" key="8">
    <source>
        <dbReference type="Pfam" id="PF21981"/>
    </source>
</evidence>
<comment type="similarity">
    <text evidence="2 5">Belongs to the RecX family.</text>
</comment>
<dbReference type="InterPro" id="IPR053925">
    <property type="entry name" value="RecX_HTH_3rd"/>
</dbReference>
<proteinExistence type="inferred from homology"/>
<dbReference type="InterPro" id="IPR036388">
    <property type="entry name" value="WH-like_DNA-bd_sf"/>
</dbReference>
<dbReference type="InterPro" id="IPR003783">
    <property type="entry name" value="Regulatory_RecX"/>
</dbReference>
<dbReference type="InterPro" id="IPR053926">
    <property type="entry name" value="RecX_HTH_1st"/>
</dbReference>
<feature type="domain" description="RecX first three-helical" evidence="9">
    <location>
        <begin position="215"/>
        <end position="253"/>
    </location>
</feature>
<dbReference type="Pfam" id="PF02631">
    <property type="entry name" value="RecX_HTH2"/>
    <property type="match status" value="1"/>
</dbReference>
<dbReference type="AlphaFoldDB" id="A0A9X1NI02"/>
<evidence type="ECO:0000256" key="3">
    <source>
        <dbReference type="ARBA" id="ARBA00018111"/>
    </source>
</evidence>
<keyword evidence="4 5" id="KW-0963">Cytoplasm</keyword>
<comment type="function">
    <text evidence="5">Modulates RecA activity.</text>
</comment>
<evidence type="ECO:0000259" key="9">
    <source>
        <dbReference type="Pfam" id="PF21982"/>
    </source>
</evidence>
<feature type="domain" description="RecX third three-helical" evidence="8">
    <location>
        <begin position="308"/>
        <end position="355"/>
    </location>
</feature>
<dbReference type="HAMAP" id="MF_01114">
    <property type="entry name" value="RecX"/>
    <property type="match status" value="1"/>
</dbReference>
<dbReference type="InterPro" id="IPR053924">
    <property type="entry name" value="RecX_HTH_2nd"/>
</dbReference>
<evidence type="ECO:0000313" key="11">
    <source>
        <dbReference type="Proteomes" id="UP001138997"/>
    </source>
</evidence>
<dbReference type="EMBL" id="JAJOMB010000013">
    <property type="protein sequence ID" value="MCD5313894.1"/>
    <property type="molecule type" value="Genomic_DNA"/>
</dbReference>
<reference evidence="10" key="1">
    <citation type="submission" date="2021-11" db="EMBL/GenBank/DDBJ databases">
        <title>Streptomyces corallinus and Kineosporia corallina sp. nov., two new coral-derived marine actinobacteria.</title>
        <authorList>
            <person name="Buangrab K."/>
            <person name="Sutthacheep M."/>
            <person name="Yeemin T."/>
            <person name="Harunari E."/>
            <person name="Igarashi Y."/>
            <person name="Sripreechasak P."/>
            <person name="Kanchanasin P."/>
            <person name="Tanasupawat S."/>
            <person name="Phongsopitanun W."/>
        </authorList>
    </citation>
    <scope>NUCLEOTIDE SEQUENCE</scope>
    <source>
        <strain evidence="10">JCM 31032</strain>
    </source>
</reference>
<feature type="domain" description="RecX second three-helical" evidence="7">
    <location>
        <begin position="261"/>
        <end position="301"/>
    </location>
</feature>
<keyword evidence="11" id="KW-1185">Reference proteome</keyword>